<sequence>MNFKTLSILLFIITPLASILNSTVTVVIIILAIILSLKNDIFFCCTVIAVTNFNGLMQLNGLPFLRFSVEIFIYFLMFIKIILLVTKVRIKTNLLATLVSLFILISIVSLTINGFQHDWLFIGLSIKDFILPLLSFFYFLFCFSKKNAYSEHDINQIINFMLLSIATVSALSIVNYIYPISINYNRFVIPEGLSDETLAASRSIGSLDLIRMQSLFGLSTQGAASCLYAISIMVILTGKTHLNLSKFSIYYIFLSCLIAGILSGAFTFYFTILLYLACFLYRKNKKQLKIFIYPLLILLIITFSFINIKINNNTEEINLIYYAYSGFIEPALDKFYNMQFYQLFIGIGLYPKLYWLNLGDVHLKEYYFRYIYDNWILGVFFQLGIIGGTLFVGIILRVFYSYKSSSEIYTILICSLISMLGFAHGTFIIDKLFIIKAMCLISLLIKNENFNNYNMQK</sequence>
<evidence type="ECO:0000313" key="2">
    <source>
        <dbReference type="EMBL" id="QWQ20725.1"/>
    </source>
</evidence>
<feature type="transmembrane region" description="Helical" evidence="1">
    <location>
        <begin position="249"/>
        <end position="278"/>
    </location>
</feature>
<keyword evidence="1" id="KW-0812">Transmembrane</keyword>
<feature type="transmembrane region" description="Helical" evidence="1">
    <location>
        <begin position="119"/>
        <end position="144"/>
    </location>
</feature>
<accession>A0AAJ4NHP6</accession>
<dbReference type="RefSeq" id="WP_215954268.1">
    <property type="nucleotide sequence ID" value="NZ_CP076405.1"/>
</dbReference>
<feature type="transmembrane region" description="Helical" evidence="1">
    <location>
        <begin position="370"/>
        <end position="396"/>
    </location>
</feature>
<feature type="transmembrane region" description="Helical" evidence="1">
    <location>
        <begin position="156"/>
        <end position="178"/>
    </location>
</feature>
<feature type="transmembrane region" description="Helical" evidence="1">
    <location>
        <begin position="93"/>
        <end position="113"/>
    </location>
</feature>
<evidence type="ECO:0000256" key="1">
    <source>
        <dbReference type="SAM" id="Phobius"/>
    </source>
</evidence>
<name>A0AAJ4NHP6_PRORE</name>
<feature type="transmembrane region" description="Helical" evidence="1">
    <location>
        <begin position="65"/>
        <end position="86"/>
    </location>
</feature>
<proteinExistence type="predicted"/>
<organism evidence="2 3">
    <name type="scientific">Providencia rettgeri</name>
    <dbReference type="NCBI Taxonomy" id="587"/>
    <lineage>
        <taxon>Bacteria</taxon>
        <taxon>Pseudomonadati</taxon>
        <taxon>Pseudomonadota</taxon>
        <taxon>Gammaproteobacteria</taxon>
        <taxon>Enterobacterales</taxon>
        <taxon>Morganellaceae</taxon>
        <taxon>Providencia</taxon>
    </lineage>
</organism>
<feature type="transmembrane region" description="Helical" evidence="1">
    <location>
        <begin position="290"/>
        <end position="308"/>
    </location>
</feature>
<evidence type="ECO:0000313" key="3">
    <source>
        <dbReference type="Proteomes" id="UP000682358"/>
    </source>
</evidence>
<reference evidence="2" key="1">
    <citation type="submission" date="2021-06" db="EMBL/GenBank/DDBJ databases">
        <title>Emergence of genetically related NDM-1-producing Providencia rettgeri strains in Argentina.</title>
        <authorList>
            <person name="Pasteran F."/>
            <person name="Meo A."/>
            <person name="Gomez S."/>
            <person name="Derdoy L."/>
            <person name="Albronoz E."/>
            <person name="Faccone D."/>
            <person name="Guerriero L."/>
            <person name="Archuby D."/>
            <person name="Tarzia A."/>
            <person name="Lopez M."/>
            <person name="Corso A."/>
        </authorList>
    </citation>
    <scope>NUCLEOTIDE SEQUENCE</scope>
    <source>
        <strain evidence="2">PreM15628</strain>
    </source>
</reference>
<feature type="transmembrane region" description="Helical" evidence="1">
    <location>
        <begin position="408"/>
        <end position="429"/>
    </location>
</feature>
<keyword evidence="1" id="KW-1133">Transmembrane helix</keyword>
<gene>
    <name evidence="2" type="ORF">KOF27_19565</name>
</gene>
<protein>
    <submittedName>
        <fullName evidence="2">Uncharacterized protein</fullName>
    </submittedName>
</protein>
<dbReference type="Proteomes" id="UP000682358">
    <property type="component" value="Chromosome"/>
</dbReference>
<dbReference type="EMBL" id="CP076405">
    <property type="protein sequence ID" value="QWQ20725.1"/>
    <property type="molecule type" value="Genomic_DNA"/>
</dbReference>
<feature type="transmembrane region" description="Helical" evidence="1">
    <location>
        <begin position="6"/>
        <end position="34"/>
    </location>
</feature>
<keyword evidence="1" id="KW-0472">Membrane</keyword>
<dbReference type="AlphaFoldDB" id="A0AAJ4NHP6"/>